<dbReference type="InterPro" id="IPR009420">
    <property type="entry name" value="FlhE"/>
</dbReference>
<reference evidence="2" key="1">
    <citation type="submission" date="2023-07" db="EMBL/GenBank/DDBJ databases">
        <title>Genome content predicts the carbon catabolic preferences of heterotrophic bacteria.</title>
        <authorList>
            <person name="Gralka M."/>
        </authorList>
    </citation>
    <scope>NUCLEOTIDE SEQUENCE</scope>
    <source>
        <strain evidence="2">C2R13</strain>
    </source>
</reference>
<keyword evidence="1" id="KW-0732">Signal</keyword>
<proteinExistence type="predicted"/>
<protein>
    <submittedName>
        <fullName evidence="2">Flagellar protein FlhE</fullName>
    </submittedName>
</protein>
<evidence type="ECO:0000256" key="1">
    <source>
        <dbReference type="SAM" id="SignalP"/>
    </source>
</evidence>
<comment type="caution">
    <text evidence="2">The sequence shown here is derived from an EMBL/GenBank/DDBJ whole genome shotgun (WGS) entry which is preliminary data.</text>
</comment>
<dbReference type="Pfam" id="PF06366">
    <property type="entry name" value="FlhE"/>
    <property type="match status" value="1"/>
</dbReference>
<sequence length="146" mass="15863">MAALMTAAALWAATLSTPVQAASAAVMMSVESLTIAQRGHWYMRPLAVADAVRDSGLMAPDRTRVTAIHWRYSLTSAPGEWQVMLCLEERCAMLAARRGKLTLPTRELATAPFSLKIYRNGRGVLKPAAHLDDIQLVIDVESLEGA</sequence>
<feature type="chain" id="PRO_5042978275" evidence="1">
    <location>
        <begin position="22"/>
        <end position="146"/>
    </location>
</feature>
<accession>A0AAP4TVJ4</accession>
<dbReference type="AlphaFoldDB" id="A0AAP4TVJ4"/>
<keyword evidence="2" id="KW-0966">Cell projection</keyword>
<dbReference type="Proteomes" id="UP001170481">
    <property type="component" value="Unassembled WGS sequence"/>
</dbReference>
<feature type="signal peptide" evidence="1">
    <location>
        <begin position="1"/>
        <end position="21"/>
    </location>
</feature>
<name>A0AAP4TVJ4_9GAMM</name>
<organism evidence="2 3">
    <name type="scientific">Cobetia amphilecti</name>
    <dbReference type="NCBI Taxonomy" id="1055104"/>
    <lineage>
        <taxon>Bacteria</taxon>
        <taxon>Pseudomonadati</taxon>
        <taxon>Pseudomonadota</taxon>
        <taxon>Gammaproteobacteria</taxon>
        <taxon>Oceanospirillales</taxon>
        <taxon>Halomonadaceae</taxon>
        <taxon>Cobetia</taxon>
    </lineage>
</organism>
<gene>
    <name evidence="2" type="ORF">Q4535_00515</name>
</gene>
<keyword evidence="2" id="KW-0969">Cilium</keyword>
<dbReference type="EMBL" id="JAUORK010000001">
    <property type="protein sequence ID" value="MDO6670588.1"/>
    <property type="molecule type" value="Genomic_DNA"/>
</dbReference>
<evidence type="ECO:0000313" key="2">
    <source>
        <dbReference type="EMBL" id="MDO6670588.1"/>
    </source>
</evidence>
<evidence type="ECO:0000313" key="3">
    <source>
        <dbReference type="Proteomes" id="UP001170481"/>
    </source>
</evidence>
<dbReference type="RefSeq" id="WP_303592430.1">
    <property type="nucleotide sequence ID" value="NZ_JAUORK010000001.1"/>
</dbReference>
<keyword evidence="2" id="KW-0282">Flagellum</keyword>